<proteinExistence type="predicted"/>
<feature type="coiled-coil region" evidence="1">
    <location>
        <begin position="33"/>
        <end position="60"/>
    </location>
</feature>
<dbReference type="EMBL" id="CP097092">
    <property type="protein sequence ID" value="UQF77491.1"/>
    <property type="molecule type" value="Genomic_DNA"/>
</dbReference>
<protein>
    <submittedName>
        <fullName evidence="2">Envelope fusion protein</fullName>
    </submittedName>
</protein>
<sequence length="64" mass="7291">MTRLSVVWSKAQELPEQIREQMSSADATDAQRLMELQQQLNDAEAALMELEDEWLTLAEKLGEA</sequence>
<reference evidence="2" key="1">
    <citation type="submission" date="2022-05" db="EMBL/GenBank/DDBJ databases">
        <title>Using nanopore sequencing to obtain complete genomes from saliva samples.</title>
        <authorList>
            <person name="Baker J.L."/>
        </authorList>
    </citation>
    <scope>NUCLEOTIDE SEQUENCE</scope>
    <source>
        <strain evidence="2">JCVI-JB-Lp32</strain>
    </source>
</reference>
<accession>A0A9E7ABH0</accession>
<gene>
    <name evidence="2" type="ORF">M3I19_04065</name>
</gene>
<name>A0A9E7ABH0_9ACTN</name>
<keyword evidence="1" id="KW-0175">Coiled coil</keyword>
<evidence type="ECO:0000313" key="2">
    <source>
        <dbReference type="EMBL" id="UQF77491.1"/>
    </source>
</evidence>
<evidence type="ECO:0000256" key="1">
    <source>
        <dbReference type="SAM" id="Coils"/>
    </source>
</evidence>
<organism evidence="2 3">
    <name type="scientific">Lancefieldella parvula</name>
    <dbReference type="NCBI Taxonomy" id="1382"/>
    <lineage>
        <taxon>Bacteria</taxon>
        <taxon>Bacillati</taxon>
        <taxon>Actinomycetota</taxon>
        <taxon>Coriobacteriia</taxon>
        <taxon>Coriobacteriales</taxon>
        <taxon>Atopobiaceae</taxon>
        <taxon>Lancefieldella</taxon>
    </lineage>
</organism>
<evidence type="ECO:0000313" key="3">
    <source>
        <dbReference type="Proteomes" id="UP000831562"/>
    </source>
</evidence>
<dbReference type="AlphaFoldDB" id="A0A9E7ABH0"/>
<dbReference type="Proteomes" id="UP000831562">
    <property type="component" value="Chromosome"/>
</dbReference>